<dbReference type="CDD" id="cd22332">
    <property type="entry name" value="HsdR_N"/>
    <property type="match status" value="1"/>
</dbReference>
<dbReference type="EMBL" id="JAGINP010000041">
    <property type="protein sequence ID" value="MBP2297098.1"/>
    <property type="molecule type" value="Genomic_DNA"/>
</dbReference>
<keyword evidence="13" id="KW-1185">Reference proteome</keyword>
<evidence type="ECO:0000256" key="6">
    <source>
        <dbReference type="ARBA" id="ARBA00022759"/>
    </source>
</evidence>
<feature type="domain" description="Helicase ATP-binding" evidence="11">
    <location>
        <begin position="288"/>
        <end position="470"/>
    </location>
</feature>
<dbReference type="Proteomes" id="UP000781958">
    <property type="component" value="Unassembled WGS sequence"/>
</dbReference>
<dbReference type="InterPro" id="IPR007409">
    <property type="entry name" value="Restrct_endonuc_type1_HsdR_N"/>
</dbReference>
<evidence type="ECO:0000256" key="1">
    <source>
        <dbReference type="ARBA" id="ARBA00000851"/>
    </source>
</evidence>
<dbReference type="InterPro" id="IPR004473">
    <property type="entry name" value="Restrct_endonuc_typeI_HsdR"/>
</dbReference>
<dbReference type="SMART" id="SM00487">
    <property type="entry name" value="DEXDc"/>
    <property type="match status" value="1"/>
</dbReference>
<dbReference type="InterPro" id="IPR021810">
    <property type="entry name" value="T1RH-like_C"/>
</dbReference>
<keyword evidence="9 10" id="KW-0238">DNA-binding</keyword>
<comment type="function">
    <text evidence="10">Subunit R is required for both nuclease and ATPase activities, but not for modification.</text>
</comment>
<dbReference type="GO" id="GO:0009035">
    <property type="term" value="F:type I site-specific deoxyribonuclease activity"/>
    <property type="evidence" value="ECO:0007669"/>
    <property type="project" value="UniProtKB-EC"/>
</dbReference>
<organism evidence="12 13">
    <name type="scientific">Azospirillum rugosum</name>
    <dbReference type="NCBI Taxonomy" id="416170"/>
    <lineage>
        <taxon>Bacteria</taxon>
        <taxon>Pseudomonadati</taxon>
        <taxon>Pseudomonadota</taxon>
        <taxon>Alphaproteobacteria</taxon>
        <taxon>Rhodospirillales</taxon>
        <taxon>Azospirillaceae</taxon>
        <taxon>Azospirillum</taxon>
    </lineage>
</organism>
<evidence type="ECO:0000256" key="5">
    <source>
        <dbReference type="ARBA" id="ARBA00022747"/>
    </source>
</evidence>
<proteinExistence type="inferred from homology"/>
<protein>
    <recommendedName>
        <fullName evidence="10">Type I restriction enzyme endonuclease subunit</fullName>
        <shortName evidence="10">R protein</shortName>
        <ecNumber evidence="10">3.1.21.3</ecNumber>
    </recommendedName>
</protein>
<dbReference type="EC" id="3.1.21.3" evidence="10"/>
<dbReference type="Pfam" id="PF18766">
    <property type="entry name" value="SWI2_SNF2"/>
    <property type="match status" value="1"/>
</dbReference>
<evidence type="ECO:0000259" key="11">
    <source>
        <dbReference type="PROSITE" id="PS51192"/>
    </source>
</evidence>
<dbReference type="CDD" id="cd18030">
    <property type="entry name" value="DEXHc_RE_I_HsdR"/>
    <property type="match status" value="1"/>
</dbReference>
<keyword evidence="7 10" id="KW-0378">Hydrolase</keyword>
<evidence type="ECO:0000256" key="7">
    <source>
        <dbReference type="ARBA" id="ARBA00022801"/>
    </source>
</evidence>
<dbReference type="Pfam" id="PF22679">
    <property type="entry name" value="T1R_D3-like"/>
    <property type="match status" value="1"/>
</dbReference>
<dbReference type="RefSeq" id="WP_209773348.1">
    <property type="nucleotide sequence ID" value="NZ_JAGINP010000041.1"/>
</dbReference>
<dbReference type="Pfam" id="PF04313">
    <property type="entry name" value="HSDR_N"/>
    <property type="match status" value="1"/>
</dbReference>
<keyword evidence="5 10" id="KW-0680">Restriction system</keyword>
<dbReference type="Gene3D" id="3.40.50.300">
    <property type="entry name" value="P-loop containing nucleotide triphosphate hydrolases"/>
    <property type="match status" value="3"/>
</dbReference>
<evidence type="ECO:0000313" key="12">
    <source>
        <dbReference type="EMBL" id="MBP2297098.1"/>
    </source>
</evidence>
<dbReference type="PANTHER" id="PTHR30195:SF15">
    <property type="entry name" value="TYPE I RESTRICTION ENZYME HINDI ENDONUCLEASE SUBUNIT"/>
    <property type="match status" value="1"/>
</dbReference>
<gene>
    <name evidence="12" type="ORF">J2851_006917</name>
</gene>
<dbReference type="InterPro" id="IPR027417">
    <property type="entry name" value="P-loop_NTPase"/>
</dbReference>
<dbReference type="Gene3D" id="3.90.1570.50">
    <property type="match status" value="1"/>
</dbReference>
<dbReference type="InterPro" id="IPR055180">
    <property type="entry name" value="HsdR_RecA-like_helicase_dom_2"/>
</dbReference>
<comment type="catalytic activity">
    <reaction evidence="1 10">
        <text>Endonucleolytic cleavage of DNA to give random double-stranded fragments with terminal 5'-phosphates, ATP is simultaneously hydrolyzed.</text>
        <dbReference type="EC" id="3.1.21.3"/>
    </reaction>
</comment>
<evidence type="ECO:0000256" key="10">
    <source>
        <dbReference type="RuleBase" id="RU364115"/>
    </source>
</evidence>
<keyword evidence="3" id="KW-0540">Nuclease</keyword>
<dbReference type="PROSITE" id="PS51192">
    <property type="entry name" value="HELICASE_ATP_BIND_1"/>
    <property type="match status" value="1"/>
</dbReference>
<dbReference type="InterPro" id="IPR040980">
    <property type="entry name" value="SWI2_SNF2"/>
</dbReference>
<keyword evidence="6" id="KW-0255">Endonuclease</keyword>
<name>A0ABS4SYB1_9PROT</name>
<dbReference type="InterPro" id="IPR014001">
    <property type="entry name" value="Helicase_ATP-bd"/>
</dbReference>
<evidence type="ECO:0000256" key="2">
    <source>
        <dbReference type="ARBA" id="ARBA00008598"/>
    </source>
</evidence>
<sequence length="1055" mass="116507">MPAYMPESDVEEATIDWLQEIGWTYLPGPTISPDGGATERASYGDVVLMKRLRAGLAAINPHLPDEAIDTAVSVVIQAESQNLLQENRRLHRLMVRGVEVSFHSAAAGRVVHDVCRVVDFEHPERNDFLAVNQFTVIQKKKEGRPDVVLFVNGLPVVVVELKKPGADTEHLAGAFNQIASYKADIADLFRTNALCVISDGLRARVGSISADLERFMPWRTVDGETIAAKGTPELHTLLAGMFAPEHLLPLIRGFIVFEDDGASVIKKIAGYHQFHAVRRAVTCTVAASRPGGSRKVGVIWHTQGSGKSLLMAFYGGQLVGTPEMANPTLVVITDRIDLDDQLFQTFSNCKELLRQTPSQAKDRDDLRKLLAVEAGGVIFTTLQKFKPEPGEERYPLLTARSNVVVIADEAHRSQYGFEAKTDAKTGKVSYGFAKHIRDALPNASFIGFTGTPIEAEDINTPGVFGDYVDVYDIQRAVEDEATVPIYYESRLARVELDDTAKAEVEAAFDEIADDSGIEEGEEEERVKARNARIEAIVGADQRVALIAKDIVEHFEARTAAMAGKGMIVCMSRAICVKLYDAIVALRPEWHHDDDAQGAIKVVMTGSRMDPVAWHPHIRFNKEAVRALAKRAKKPDDPLRLVIVCDMWLTGFDAPCMHTMYVDKPMKGHGLMQAIARVNRVFRDKPGGLIVDYIGIAERLKEALRQYSDADRSQTGIDEEEAEHVLRERYEIVKAMFHGFDYQRGITGTPAERLTCLAEAVEWVLEMMRRDAEKEATADGKKRARRRYLDAVLGLTKAFALAGATPLAARIRDEVGFFQAVRVTIMKSGAGAGKKSATDVDLAIQQIVSRAVVSTEIVDLLSVAGIGRADISILSDEFLEEVRAIKQKNLALEALRKLLNDEIGSRLRTNVVQSRSFSERLERAIERYHNNAVTTAQVIEELIALAKSLKEQVQSGDDAGLSPEEAAFYDALAQNGSAVELMGNKQLLVIAHELLVAVKGSVGVDWHRKESARAKIRLQVKKILRKYGYPPDLENQAVMTVLQQAEALAEEWAGQR</sequence>
<comment type="similarity">
    <text evidence="2 10">Belongs to the HsdR family.</text>
</comment>
<evidence type="ECO:0000256" key="8">
    <source>
        <dbReference type="ARBA" id="ARBA00022840"/>
    </source>
</evidence>
<reference evidence="12 13" key="1">
    <citation type="submission" date="2021-03" db="EMBL/GenBank/DDBJ databases">
        <title>Genomic Encyclopedia of Type Strains, Phase III (KMG-III): the genomes of soil and plant-associated and newly described type strains.</title>
        <authorList>
            <person name="Whitman W."/>
        </authorList>
    </citation>
    <scope>NUCLEOTIDE SEQUENCE [LARGE SCALE GENOMIC DNA]</scope>
    <source>
        <strain evidence="12 13">IMMIB AFH-6</strain>
    </source>
</reference>
<dbReference type="CDD" id="cd18800">
    <property type="entry name" value="SF2_C_EcoR124I-like"/>
    <property type="match status" value="1"/>
</dbReference>
<evidence type="ECO:0000256" key="9">
    <source>
        <dbReference type="ARBA" id="ARBA00023125"/>
    </source>
</evidence>
<keyword evidence="8 10" id="KW-0067">ATP-binding</keyword>
<evidence type="ECO:0000256" key="3">
    <source>
        <dbReference type="ARBA" id="ARBA00022722"/>
    </source>
</evidence>
<keyword evidence="4 10" id="KW-0547">Nucleotide-binding</keyword>
<dbReference type="InterPro" id="IPR051268">
    <property type="entry name" value="Type-I_R_enzyme_R_subunit"/>
</dbReference>
<dbReference type="NCBIfam" id="TIGR00348">
    <property type="entry name" value="hsdR"/>
    <property type="match status" value="1"/>
</dbReference>
<comment type="subunit">
    <text evidence="10">The type I restriction/modification system is composed of three polypeptides R, M and S.</text>
</comment>
<dbReference type="PANTHER" id="PTHR30195">
    <property type="entry name" value="TYPE I SITE-SPECIFIC DEOXYRIBONUCLEASE PROTEIN SUBUNIT M AND R"/>
    <property type="match status" value="1"/>
</dbReference>
<dbReference type="Pfam" id="PF11867">
    <property type="entry name" value="T1RH-like_C"/>
    <property type="match status" value="1"/>
</dbReference>
<evidence type="ECO:0000256" key="4">
    <source>
        <dbReference type="ARBA" id="ARBA00022741"/>
    </source>
</evidence>
<dbReference type="SUPFAM" id="SSF52540">
    <property type="entry name" value="P-loop containing nucleoside triphosphate hydrolases"/>
    <property type="match status" value="1"/>
</dbReference>
<comment type="caution">
    <text evidence="12">The sequence shown here is derived from an EMBL/GenBank/DDBJ whole genome shotgun (WGS) entry which is preliminary data.</text>
</comment>
<evidence type="ECO:0000313" key="13">
    <source>
        <dbReference type="Proteomes" id="UP000781958"/>
    </source>
</evidence>
<accession>A0ABS4SYB1</accession>